<dbReference type="AlphaFoldDB" id="A0AAN0J9F2"/>
<dbReference type="InterPro" id="IPR036116">
    <property type="entry name" value="FN3_sf"/>
</dbReference>
<sequence length="139" mass="14854">MTNDTSLVIPISESFNDTEYSVSVGAVDTGGRYNSSEVMRFTPNVPLSVTNLTLTQTDYPTDTHETVNITVSWNEPQSSSRPPITQYNFQYSISNEIQNISTNVTSLTLSGFTVGSVYTVGVAAINVLGAGTVTSATIS</sequence>
<name>A0AAN0J9F2_AMPQE</name>
<dbReference type="InterPro" id="IPR003961">
    <property type="entry name" value="FN3_dom"/>
</dbReference>
<dbReference type="RefSeq" id="XP_019853649.1">
    <property type="nucleotide sequence ID" value="XM_019998090.1"/>
</dbReference>
<evidence type="ECO:0000313" key="3">
    <source>
        <dbReference type="Proteomes" id="UP000007879"/>
    </source>
</evidence>
<dbReference type="GeneID" id="109582983"/>
<dbReference type="SUPFAM" id="SSF49265">
    <property type="entry name" value="Fibronectin type III"/>
    <property type="match status" value="1"/>
</dbReference>
<dbReference type="InterPro" id="IPR013783">
    <property type="entry name" value="Ig-like_fold"/>
</dbReference>
<dbReference type="Proteomes" id="UP000007879">
    <property type="component" value="Unassembled WGS sequence"/>
</dbReference>
<reference evidence="2" key="2">
    <citation type="submission" date="2024-06" db="UniProtKB">
        <authorList>
            <consortium name="EnsemblMetazoa"/>
        </authorList>
    </citation>
    <scope>IDENTIFICATION</scope>
</reference>
<dbReference type="KEGG" id="aqu:109582983"/>
<dbReference type="Pfam" id="PF00041">
    <property type="entry name" value="fn3"/>
    <property type="match status" value="1"/>
</dbReference>
<dbReference type="Gene3D" id="2.60.40.10">
    <property type="entry name" value="Immunoglobulins"/>
    <property type="match status" value="1"/>
</dbReference>
<evidence type="ECO:0000259" key="1">
    <source>
        <dbReference type="PROSITE" id="PS50853"/>
    </source>
</evidence>
<dbReference type="PROSITE" id="PS50853">
    <property type="entry name" value="FN3"/>
    <property type="match status" value="1"/>
</dbReference>
<feature type="domain" description="Fibronectin type-III" evidence="1">
    <location>
        <begin position="48"/>
        <end position="139"/>
    </location>
</feature>
<organism evidence="2 3">
    <name type="scientific">Amphimedon queenslandica</name>
    <name type="common">Sponge</name>
    <dbReference type="NCBI Taxonomy" id="400682"/>
    <lineage>
        <taxon>Eukaryota</taxon>
        <taxon>Metazoa</taxon>
        <taxon>Porifera</taxon>
        <taxon>Demospongiae</taxon>
        <taxon>Heteroscleromorpha</taxon>
        <taxon>Haplosclerida</taxon>
        <taxon>Niphatidae</taxon>
        <taxon>Amphimedon</taxon>
    </lineage>
</organism>
<proteinExistence type="predicted"/>
<accession>A0AAN0J9F2</accession>
<evidence type="ECO:0000313" key="2">
    <source>
        <dbReference type="EnsemblMetazoa" id="XP_019853649.1"/>
    </source>
</evidence>
<dbReference type="EnsemblMetazoa" id="XM_019998090.1">
    <property type="protein sequence ID" value="XP_019853649.1"/>
    <property type="gene ID" value="LOC109582983"/>
</dbReference>
<dbReference type="CDD" id="cd00063">
    <property type="entry name" value="FN3"/>
    <property type="match status" value="1"/>
</dbReference>
<protein>
    <recommendedName>
        <fullName evidence="1">Fibronectin type-III domain-containing protein</fullName>
    </recommendedName>
</protein>
<keyword evidence="3" id="KW-1185">Reference proteome</keyword>
<reference evidence="3" key="1">
    <citation type="journal article" date="2010" name="Nature">
        <title>The Amphimedon queenslandica genome and the evolution of animal complexity.</title>
        <authorList>
            <person name="Srivastava M."/>
            <person name="Simakov O."/>
            <person name="Chapman J."/>
            <person name="Fahey B."/>
            <person name="Gauthier M.E."/>
            <person name="Mitros T."/>
            <person name="Richards G.S."/>
            <person name="Conaco C."/>
            <person name="Dacre M."/>
            <person name="Hellsten U."/>
            <person name="Larroux C."/>
            <person name="Putnam N.H."/>
            <person name="Stanke M."/>
            <person name="Adamska M."/>
            <person name="Darling A."/>
            <person name="Degnan S.M."/>
            <person name="Oakley T.H."/>
            <person name="Plachetzki D.C."/>
            <person name="Zhai Y."/>
            <person name="Adamski M."/>
            <person name="Calcino A."/>
            <person name="Cummins S.F."/>
            <person name="Goodstein D.M."/>
            <person name="Harris C."/>
            <person name="Jackson D.J."/>
            <person name="Leys S.P."/>
            <person name="Shu S."/>
            <person name="Woodcroft B.J."/>
            <person name="Vervoort M."/>
            <person name="Kosik K.S."/>
            <person name="Manning G."/>
            <person name="Degnan B.M."/>
            <person name="Rokhsar D.S."/>
        </authorList>
    </citation>
    <scope>NUCLEOTIDE SEQUENCE [LARGE SCALE GENOMIC DNA]</scope>
</reference>